<gene>
    <name evidence="1" type="ORF">HETIRDRAFT_450437</name>
</gene>
<reference evidence="1 2" key="1">
    <citation type="journal article" date="2012" name="New Phytol.">
        <title>Insight into trade-off between wood decay and parasitism from the genome of a fungal forest pathogen.</title>
        <authorList>
            <person name="Olson A."/>
            <person name="Aerts A."/>
            <person name="Asiegbu F."/>
            <person name="Belbahri L."/>
            <person name="Bouzid O."/>
            <person name="Broberg A."/>
            <person name="Canback B."/>
            <person name="Coutinho P.M."/>
            <person name="Cullen D."/>
            <person name="Dalman K."/>
            <person name="Deflorio G."/>
            <person name="van Diepen L.T."/>
            <person name="Dunand C."/>
            <person name="Duplessis S."/>
            <person name="Durling M."/>
            <person name="Gonthier P."/>
            <person name="Grimwood J."/>
            <person name="Fossdal C.G."/>
            <person name="Hansson D."/>
            <person name="Henrissat B."/>
            <person name="Hietala A."/>
            <person name="Himmelstrand K."/>
            <person name="Hoffmeister D."/>
            <person name="Hogberg N."/>
            <person name="James T.Y."/>
            <person name="Karlsson M."/>
            <person name="Kohler A."/>
            <person name="Kues U."/>
            <person name="Lee Y.H."/>
            <person name="Lin Y.C."/>
            <person name="Lind M."/>
            <person name="Lindquist E."/>
            <person name="Lombard V."/>
            <person name="Lucas S."/>
            <person name="Lunden K."/>
            <person name="Morin E."/>
            <person name="Murat C."/>
            <person name="Park J."/>
            <person name="Raffaello T."/>
            <person name="Rouze P."/>
            <person name="Salamov A."/>
            <person name="Schmutz J."/>
            <person name="Solheim H."/>
            <person name="Stahlberg J."/>
            <person name="Velez H."/>
            <person name="de Vries R.P."/>
            <person name="Wiebenga A."/>
            <person name="Woodward S."/>
            <person name="Yakovlev I."/>
            <person name="Garbelotto M."/>
            <person name="Martin F."/>
            <person name="Grigoriev I.V."/>
            <person name="Stenlid J."/>
        </authorList>
    </citation>
    <scope>NUCLEOTIDE SEQUENCE [LARGE SCALE GENOMIC DNA]</scope>
    <source>
        <strain evidence="1 2">TC 32-1</strain>
    </source>
</reference>
<protein>
    <submittedName>
        <fullName evidence="1">Uncharacterized protein</fullName>
    </submittedName>
</protein>
<sequence length="77" mass="8467">MNWALEQWADEFGTPRSTTCQLGPRAVEHDLLVPGDALDRDVHRRAQRCALSSQTEPLSGTRVHVPGPGGAWPFDCV</sequence>
<dbReference type="HOGENOM" id="CLU_2638354_0_0_1"/>
<dbReference type="KEGG" id="hir:HETIRDRAFT_450437"/>
<organism evidence="1 2">
    <name type="scientific">Heterobasidion irregulare (strain TC 32-1)</name>
    <dbReference type="NCBI Taxonomy" id="747525"/>
    <lineage>
        <taxon>Eukaryota</taxon>
        <taxon>Fungi</taxon>
        <taxon>Dikarya</taxon>
        <taxon>Basidiomycota</taxon>
        <taxon>Agaricomycotina</taxon>
        <taxon>Agaricomycetes</taxon>
        <taxon>Russulales</taxon>
        <taxon>Bondarzewiaceae</taxon>
        <taxon>Heterobasidion</taxon>
        <taxon>Heterobasidion annosum species complex</taxon>
    </lineage>
</organism>
<dbReference type="AlphaFoldDB" id="W4KC23"/>
<dbReference type="InParanoid" id="W4KC23"/>
<dbReference type="EMBL" id="KI925457">
    <property type="protein sequence ID" value="ETW82631.1"/>
    <property type="molecule type" value="Genomic_DNA"/>
</dbReference>
<dbReference type="Proteomes" id="UP000030671">
    <property type="component" value="Unassembled WGS sequence"/>
</dbReference>
<name>W4KC23_HETIT</name>
<dbReference type="GeneID" id="20676046"/>
<keyword evidence="2" id="KW-1185">Reference proteome</keyword>
<accession>W4KC23</accession>
<dbReference type="RefSeq" id="XP_009544977.1">
    <property type="nucleotide sequence ID" value="XM_009546682.1"/>
</dbReference>
<proteinExistence type="predicted"/>
<evidence type="ECO:0000313" key="2">
    <source>
        <dbReference type="Proteomes" id="UP000030671"/>
    </source>
</evidence>
<evidence type="ECO:0000313" key="1">
    <source>
        <dbReference type="EMBL" id="ETW82631.1"/>
    </source>
</evidence>